<name>A0A6A5ZCL5_9PLEO</name>
<organism evidence="9 10">
    <name type="scientific">Lophiotrema nucula</name>
    <dbReference type="NCBI Taxonomy" id="690887"/>
    <lineage>
        <taxon>Eukaryota</taxon>
        <taxon>Fungi</taxon>
        <taxon>Dikarya</taxon>
        <taxon>Ascomycota</taxon>
        <taxon>Pezizomycotina</taxon>
        <taxon>Dothideomycetes</taxon>
        <taxon>Pleosporomycetidae</taxon>
        <taxon>Pleosporales</taxon>
        <taxon>Lophiotremataceae</taxon>
        <taxon>Lophiotrema</taxon>
    </lineage>
</organism>
<dbReference type="Pfam" id="PF07500">
    <property type="entry name" value="TFIIS_M"/>
    <property type="match status" value="1"/>
</dbReference>
<dbReference type="GO" id="GO:0001139">
    <property type="term" value="F:RNA polymerase II complex recruiting activity"/>
    <property type="evidence" value="ECO:0007669"/>
    <property type="project" value="TreeGrafter"/>
</dbReference>
<feature type="region of interest" description="Disordered" evidence="7">
    <location>
        <begin position="715"/>
        <end position="755"/>
    </location>
</feature>
<feature type="region of interest" description="Disordered" evidence="7">
    <location>
        <begin position="1"/>
        <end position="71"/>
    </location>
</feature>
<feature type="region of interest" description="Disordered" evidence="7">
    <location>
        <begin position="139"/>
        <end position="285"/>
    </location>
</feature>
<dbReference type="PROSITE" id="PS51321">
    <property type="entry name" value="TFIIS_CENTRAL"/>
    <property type="match status" value="1"/>
</dbReference>
<feature type="compositionally biased region" description="Low complexity" evidence="7">
    <location>
        <begin position="187"/>
        <end position="196"/>
    </location>
</feature>
<dbReference type="InterPro" id="IPR019787">
    <property type="entry name" value="Znf_PHD-finger"/>
</dbReference>
<dbReference type="EMBL" id="ML977319">
    <property type="protein sequence ID" value="KAF2117259.1"/>
    <property type="molecule type" value="Genomic_DNA"/>
</dbReference>
<keyword evidence="10" id="KW-1185">Reference proteome</keyword>
<dbReference type="GO" id="GO:0006362">
    <property type="term" value="P:transcription elongation by RNA polymerase I"/>
    <property type="evidence" value="ECO:0007669"/>
    <property type="project" value="TreeGrafter"/>
</dbReference>
<evidence type="ECO:0000256" key="5">
    <source>
        <dbReference type="ARBA" id="ARBA00022771"/>
    </source>
</evidence>
<evidence type="ECO:0000313" key="10">
    <source>
        <dbReference type="Proteomes" id="UP000799770"/>
    </source>
</evidence>
<dbReference type="AlphaFoldDB" id="A0A6A5ZCL5"/>
<evidence type="ECO:0000259" key="8">
    <source>
        <dbReference type="PROSITE" id="PS51321"/>
    </source>
</evidence>
<dbReference type="GO" id="GO:0031564">
    <property type="term" value="P:transcription antitermination"/>
    <property type="evidence" value="ECO:0007669"/>
    <property type="project" value="TreeGrafter"/>
</dbReference>
<feature type="compositionally biased region" description="Polar residues" evidence="7">
    <location>
        <begin position="715"/>
        <end position="724"/>
    </location>
</feature>
<evidence type="ECO:0000256" key="7">
    <source>
        <dbReference type="SAM" id="MobiDB-lite"/>
    </source>
</evidence>
<feature type="compositionally biased region" description="Basic and acidic residues" evidence="7">
    <location>
        <begin position="34"/>
        <end position="47"/>
    </location>
</feature>
<dbReference type="SMART" id="SM00249">
    <property type="entry name" value="PHD"/>
    <property type="match status" value="1"/>
</dbReference>
<dbReference type="InterPro" id="IPR013083">
    <property type="entry name" value="Znf_RING/FYVE/PHD"/>
</dbReference>
<dbReference type="PROSITE" id="PS01359">
    <property type="entry name" value="ZF_PHD_1"/>
    <property type="match status" value="1"/>
</dbReference>
<dbReference type="Proteomes" id="UP000799770">
    <property type="component" value="Unassembled WGS sequence"/>
</dbReference>
<dbReference type="GO" id="GO:0005634">
    <property type="term" value="C:nucleus"/>
    <property type="evidence" value="ECO:0007669"/>
    <property type="project" value="TreeGrafter"/>
</dbReference>
<dbReference type="InterPro" id="IPR011011">
    <property type="entry name" value="Znf_FYVE_PHD"/>
</dbReference>
<evidence type="ECO:0000256" key="2">
    <source>
        <dbReference type="ARBA" id="ARBA00011050"/>
    </source>
</evidence>
<dbReference type="CDD" id="cd21538">
    <property type="entry name" value="SPOC_TFIIS"/>
    <property type="match status" value="1"/>
</dbReference>
<feature type="compositionally biased region" description="Basic residues" evidence="7">
    <location>
        <begin position="146"/>
        <end position="158"/>
    </location>
</feature>
<dbReference type="InterPro" id="IPR003618">
    <property type="entry name" value="TFIIS_cen_dom"/>
</dbReference>
<feature type="domain" description="TFIIS central" evidence="8">
    <location>
        <begin position="289"/>
        <end position="414"/>
    </location>
</feature>
<dbReference type="GO" id="GO:0000977">
    <property type="term" value="F:RNA polymerase II transcription regulatory region sequence-specific DNA binding"/>
    <property type="evidence" value="ECO:0007669"/>
    <property type="project" value="TreeGrafter"/>
</dbReference>
<dbReference type="GO" id="GO:0031440">
    <property type="term" value="P:regulation of mRNA 3'-end processing"/>
    <property type="evidence" value="ECO:0007669"/>
    <property type="project" value="TreeGrafter"/>
</dbReference>
<dbReference type="OrthoDB" id="79252at2759"/>
<evidence type="ECO:0000256" key="1">
    <source>
        <dbReference type="ARBA" id="ARBA00002311"/>
    </source>
</evidence>
<dbReference type="PANTHER" id="PTHR11477">
    <property type="entry name" value="TRANSCRIPTION FACTOR S-II ZINC FINGER DOMAIN-CONTAINING PROTEIN"/>
    <property type="match status" value="1"/>
</dbReference>
<evidence type="ECO:0000256" key="3">
    <source>
        <dbReference type="ARBA" id="ARBA00021616"/>
    </source>
</evidence>
<dbReference type="Pfam" id="PF00628">
    <property type="entry name" value="PHD"/>
    <property type="match status" value="1"/>
</dbReference>
<feature type="region of interest" description="Disordered" evidence="7">
    <location>
        <begin position="407"/>
        <end position="486"/>
    </location>
</feature>
<dbReference type="InterPro" id="IPR055499">
    <property type="entry name" value="DUF7071"/>
</dbReference>
<feature type="compositionally biased region" description="Basic and acidic residues" evidence="7">
    <location>
        <begin position="160"/>
        <end position="172"/>
    </location>
</feature>
<dbReference type="InterPro" id="IPR019786">
    <property type="entry name" value="Zinc_finger_PHD-type_CS"/>
</dbReference>
<dbReference type="Pfam" id="PF07744">
    <property type="entry name" value="SPOC"/>
    <property type="match status" value="1"/>
</dbReference>
<dbReference type="InterPro" id="IPR036575">
    <property type="entry name" value="TFIIS_cen_dom_sf"/>
</dbReference>
<keyword evidence="5" id="KW-0863">Zinc-finger</keyword>
<dbReference type="SUPFAM" id="SSF57903">
    <property type="entry name" value="FYVE/PHD zinc finger"/>
    <property type="match status" value="1"/>
</dbReference>
<evidence type="ECO:0000256" key="6">
    <source>
        <dbReference type="ARBA" id="ARBA00022833"/>
    </source>
</evidence>
<feature type="compositionally biased region" description="Basic and acidic residues" evidence="7">
    <location>
        <begin position="239"/>
        <end position="256"/>
    </location>
</feature>
<sequence>MADEIRRSGRANKGHHTKHQDDEQPVTTPKPKTKGKDKAKAKSDKKGGKNARAQSTQTPEQEEEDEDEDDPDAIIRCVCGNQVDNGEQMICCEQCDAWQHVRCLGLKEGKHWDTATYFCEQCKPENHVELVAAIARGEKPWEKTKGSKKKKGSAKPKSARPSDVKPEVEKKVSTPQPPATPKEAPKETPAPTAEPTNGHTAPVQVTEKSKAASKTSKPPAESPAPQTKKETPPQPEPQSPREKRRRDTIAEKENAAPKRRKSSAQHEKPAQAQEPAKDPSTLPDKQKTIVLKLIDELSKTVKEASKSRGYRIPDGQTPSSLATQLALQVHHFMIVNLGEPSDNQSPYSIQLRSIMFNIKKNSVLVDRLLSGSLPAEGLATMAAEDMASEDKQREYAQMREAAEKQMTLVEETGPRLRKTHKGEEIVGEDQMDVDPQPAAPEPQGSVPEEQQPLDPAPTHSEGSPTVELPEDIDGHGPLTVDTASAQAPVSKPAANFDVQAIFNKVRSPQGNQQFLPRRQSSIQEQPPEGPGVDADIDRLLKDEDNDVMMTDLSSSDPTIVWQGALDMQSLGPFDAVARFVAGGDLGQVMPWHQLLSPTLPIQGRIENAKGDEYIKGLAASDTHDVGVLAVTPVTEEGRAVMDRLFEYFWPRKRWGVVPVDKLGNEAMRDLYVIPLEAGGTNLPPFLELLEYCTIETPRRDNMILLALVAKLPEPSQQSIPQHPFNQYPAGEIPQPVPPTNGSTNGPSLSPATNPHGPQFSPLQSAFPSNATYGNPFATGTPVQPFNGQTPQAEAGHNIPATPQLNSKAADIFGPYISAPAVIASLNHQPDMPEQFMQNLRHILDEVPAARDNLQVLLDHMTKKNEAKNANNGGTKVDGLP</sequence>
<dbReference type="Gene3D" id="3.30.40.10">
    <property type="entry name" value="Zinc/RING finger domain, C3HC4 (zinc finger)"/>
    <property type="match status" value="1"/>
</dbReference>
<comment type="similarity">
    <text evidence="2">Belongs to the BYE1 family.</text>
</comment>
<feature type="compositionally biased region" description="Low complexity" evidence="7">
    <location>
        <begin position="212"/>
        <end position="225"/>
    </location>
</feature>
<dbReference type="SMART" id="SM00510">
    <property type="entry name" value="TFS2M"/>
    <property type="match status" value="1"/>
</dbReference>
<dbReference type="Gene3D" id="1.10.472.30">
    <property type="entry name" value="Transcription elongation factor S-II, central domain"/>
    <property type="match status" value="1"/>
</dbReference>
<dbReference type="GO" id="GO:0006368">
    <property type="term" value="P:transcription elongation by RNA polymerase II"/>
    <property type="evidence" value="ECO:0007669"/>
    <property type="project" value="TreeGrafter"/>
</dbReference>
<protein>
    <recommendedName>
        <fullName evidence="3">Transcription factor BYE1</fullName>
    </recommendedName>
</protein>
<keyword evidence="4" id="KW-0479">Metal-binding</keyword>
<keyword evidence="6" id="KW-0862">Zinc</keyword>
<dbReference type="InterPro" id="IPR001965">
    <property type="entry name" value="Znf_PHD"/>
</dbReference>
<evidence type="ECO:0000256" key="4">
    <source>
        <dbReference type="ARBA" id="ARBA00022723"/>
    </source>
</evidence>
<dbReference type="Pfam" id="PF23257">
    <property type="entry name" value="DUF7071"/>
    <property type="match status" value="1"/>
</dbReference>
<proteinExistence type="inferred from homology"/>
<dbReference type="PANTHER" id="PTHR11477:SF11">
    <property type="entry name" value="TRANSCRIPTION FACTOR BYE1"/>
    <property type="match status" value="1"/>
</dbReference>
<feature type="compositionally biased region" description="Polar residues" evidence="7">
    <location>
        <begin position="739"/>
        <end position="752"/>
    </location>
</feature>
<evidence type="ECO:0000313" key="9">
    <source>
        <dbReference type="EMBL" id="KAF2117259.1"/>
    </source>
</evidence>
<dbReference type="InterPro" id="IPR012921">
    <property type="entry name" value="SPOC_C"/>
</dbReference>
<accession>A0A6A5ZCL5</accession>
<feature type="compositionally biased region" description="Basic residues" evidence="7">
    <location>
        <begin position="8"/>
        <end position="18"/>
    </location>
</feature>
<dbReference type="GO" id="GO:0008270">
    <property type="term" value="F:zinc ion binding"/>
    <property type="evidence" value="ECO:0007669"/>
    <property type="project" value="UniProtKB-KW"/>
</dbReference>
<reference evidence="9" key="1">
    <citation type="journal article" date="2020" name="Stud. Mycol.">
        <title>101 Dothideomycetes genomes: a test case for predicting lifestyles and emergence of pathogens.</title>
        <authorList>
            <person name="Haridas S."/>
            <person name="Albert R."/>
            <person name="Binder M."/>
            <person name="Bloem J."/>
            <person name="Labutti K."/>
            <person name="Salamov A."/>
            <person name="Andreopoulos B."/>
            <person name="Baker S."/>
            <person name="Barry K."/>
            <person name="Bills G."/>
            <person name="Bluhm B."/>
            <person name="Cannon C."/>
            <person name="Castanera R."/>
            <person name="Culley D."/>
            <person name="Daum C."/>
            <person name="Ezra D."/>
            <person name="Gonzalez J."/>
            <person name="Henrissat B."/>
            <person name="Kuo A."/>
            <person name="Liang C."/>
            <person name="Lipzen A."/>
            <person name="Lutzoni F."/>
            <person name="Magnuson J."/>
            <person name="Mondo S."/>
            <person name="Nolan M."/>
            <person name="Ohm R."/>
            <person name="Pangilinan J."/>
            <person name="Park H.-J."/>
            <person name="Ramirez L."/>
            <person name="Alfaro M."/>
            <person name="Sun H."/>
            <person name="Tritt A."/>
            <person name="Yoshinaga Y."/>
            <person name="Zwiers L.-H."/>
            <person name="Turgeon B."/>
            <person name="Goodwin S."/>
            <person name="Spatafora J."/>
            <person name="Crous P."/>
            <person name="Grigoriev I."/>
        </authorList>
    </citation>
    <scope>NUCLEOTIDE SEQUENCE</scope>
    <source>
        <strain evidence="9">CBS 627.86</strain>
    </source>
</reference>
<dbReference type="SUPFAM" id="SSF46942">
    <property type="entry name" value="Elongation factor TFIIS domain 2"/>
    <property type="match status" value="1"/>
</dbReference>
<comment type="function">
    <text evidence="1">Negative regulator of transcription elongation.</text>
</comment>
<feature type="compositionally biased region" description="Acidic residues" evidence="7">
    <location>
        <begin position="60"/>
        <end position="71"/>
    </location>
</feature>
<gene>
    <name evidence="9" type="ORF">BDV96DRAFT_518229</name>
</gene>